<evidence type="ECO:0000256" key="7">
    <source>
        <dbReference type="ARBA" id="ARBA00022729"/>
    </source>
</evidence>
<feature type="region of interest" description="Disordered" evidence="14">
    <location>
        <begin position="405"/>
        <end position="426"/>
    </location>
</feature>
<name>A0ABW5CIE7_9HYPH</name>
<comment type="catalytic activity">
    <reaction evidence="1">
        <text>Acts on substrates that are at least partially unfolded. The cleavage site P1 residue is normally between a pair of hydrophobic residues, such as Val-|-Val.</text>
        <dbReference type="EC" id="3.4.21.107"/>
    </reaction>
</comment>
<dbReference type="InterPro" id="IPR006311">
    <property type="entry name" value="TAT_signal"/>
</dbReference>
<keyword evidence="8" id="KW-0677">Repeat</keyword>
<dbReference type="GO" id="GO:0016787">
    <property type="term" value="F:hydrolase activity"/>
    <property type="evidence" value="ECO:0007669"/>
    <property type="project" value="UniProtKB-KW"/>
</dbReference>
<dbReference type="PROSITE" id="PS50106">
    <property type="entry name" value="PDZ"/>
    <property type="match status" value="2"/>
</dbReference>
<feature type="region of interest" description="Disordered" evidence="14">
    <location>
        <begin position="108"/>
        <end position="131"/>
    </location>
</feature>
<evidence type="ECO:0000256" key="3">
    <source>
        <dbReference type="ARBA" id="ARBA00010541"/>
    </source>
</evidence>
<dbReference type="SUPFAM" id="SSF50156">
    <property type="entry name" value="PDZ domain-like"/>
    <property type="match status" value="2"/>
</dbReference>
<organism evidence="16 17">
    <name type="scientific">Aureimonas populi</name>
    <dbReference type="NCBI Taxonomy" id="1701758"/>
    <lineage>
        <taxon>Bacteria</taxon>
        <taxon>Pseudomonadati</taxon>
        <taxon>Pseudomonadota</taxon>
        <taxon>Alphaproteobacteria</taxon>
        <taxon>Hyphomicrobiales</taxon>
        <taxon>Aurantimonadaceae</taxon>
        <taxon>Aureimonas</taxon>
    </lineage>
</organism>
<dbReference type="SMART" id="SM00228">
    <property type="entry name" value="PDZ"/>
    <property type="match status" value="2"/>
</dbReference>
<evidence type="ECO:0000256" key="13">
    <source>
        <dbReference type="ARBA" id="ARBA00032850"/>
    </source>
</evidence>
<evidence type="ECO:0000256" key="8">
    <source>
        <dbReference type="ARBA" id="ARBA00022737"/>
    </source>
</evidence>
<dbReference type="InterPro" id="IPR001478">
    <property type="entry name" value="PDZ"/>
</dbReference>
<dbReference type="SUPFAM" id="SSF50494">
    <property type="entry name" value="Trypsin-like serine proteases"/>
    <property type="match status" value="1"/>
</dbReference>
<dbReference type="NCBIfam" id="TIGR02037">
    <property type="entry name" value="degP_htrA_DO"/>
    <property type="match status" value="1"/>
</dbReference>
<comment type="subcellular location">
    <subcellularLocation>
        <location evidence="2">Periplasm</location>
    </subcellularLocation>
</comment>
<dbReference type="InterPro" id="IPR011782">
    <property type="entry name" value="Pept_S1C_Do"/>
</dbReference>
<evidence type="ECO:0000256" key="14">
    <source>
        <dbReference type="SAM" id="MobiDB-lite"/>
    </source>
</evidence>
<evidence type="ECO:0000256" key="5">
    <source>
        <dbReference type="ARBA" id="ARBA00013958"/>
    </source>
</evidence>
<evidence type="ECO:0000256" key="6">
    <source>
        <dbReference type="ARBA" id="ARBA00022670"/>
    </source>
</evidence>
<evidence type="ECO:0000259" key="15">
    <source>
        <dbReference type="PROSITE" id="PS50106"/>
    </source>
</evidence>
<dbReference type="Gene3D" id="2.30.42.10">
    <property type="match status" value="2"/>
</dbReference>
<proteinExistence type="inferred from homology"/>
<evidence type="ECO:0000313" key="16">
    <source>
        <dbReference type="EMBL" id="MFD2237064.1"/>
    </source>
</evidence>
<dbReference type="InterPro" id="IPR009003">
    <property type="entry name" value="Peptidase_S1_PA"/>
</dbReference>
<accession>A0ABW5CIE7</accession>
<evidence type="ECO:0000256" key="4">
    <source>
        <dbReference type="ARBA" id="ARBA00013035"/>
    </source>
</evidence>
<evidence type="ECO:0000256" key="11">
    <source>
        <dbReference type="ARBA" id="ARBA00022825"/>
    </source>
</evidence>
<keyword evidence="11" id="KW-0720">Serine protease</keyword>
<keyword evidence="17" id="KW-1185">Reference proteome</keyword>
<dbReference type="RefSeq" id="WP_209736796.1">
    <property type="nucleotide sequence ID" value="NZ_CP072611.1"/>
</dbReference>
<dbReference type="PANTHER" id="PTHR22939:SF130">
    <property type="entry name" value="PERIPLASMIC SERINE ENDOPROTEASE DEGP-LIKE-RELATED"/>
    <property type="match status" value="1"/>
</dbReference>
<evidence type="ECO:0000256" key="12">
    <source>
        <dbReference type="ARBA" id="ARBA00023016"/>
    </source>
</evidence>
<keyword evidence="10 16" id="KW-0378">Hydrolase</keyword>
<comment type="caution">
    <text evidence="16">The sequence shown here is derived from an EMBL/GenBank/DDBJ whole genome shotgun (WGS) entry which is preliminary data.</text>
</comment>
<evidence type="ECO:0000256" key="2">
    <source>
        <dbReference type="ARBA" id="ARBA00004418"/>
    </source>
</evidence>
<keyword evidence="9" id="KW-0574">Periplasm</keyword>
<dbReference type="PROSITE" id="PS51318">
    <property type="entry name" value="TAT"/>
    <property type="match status" value="1"/>
</dbReference>
<dbReference type="PANTHER" id="PTHR22939">
    <property type="entry name" value="SERINE PROTEASE FAMILY S1C HTRA-RELATED"/>
    <property type="match status" value="1"/>
</dbReference>
<dbReference type="EMBL" id="JBHUIJ010000006">
    <property type="protein sequence ID" value="MFD2237064.1"/>
    <property type="molecule type" value="Genomic_DNA"/>
</dbReference>
<evidence type="ECO:0000313" key="17">
    <source>
        <dbReference type="Proteomes" id="UP001597371"/>
    </source>
</evidence>
<evidence type="ECO:0000256" key="1">
    <source>
        <dbReference type="ARBA" id="ARBA00001772"/>
    </source>
</evidence>
<keyword evidence="7" id="KW-0732">Signal</keyword>
<dbReference type="InterPro" id="IPR036034">
    <property type="entry name" value="PDZ_sf"/>
</dbReference>
<dbReference type="Proteomes" id="UP001597371">
    <property type="component" value="Unassembled WGS sequence"/>
</dbReference>
<keyword evidence="12" id="KW-0346">Stress response</keyword>
<sequence>MRNILQTKTRRRFTAAALAAGVAGLAFSGGVMTNIAPSLAEPVRVEAPQQSFGFADVVERVSPAVVSVRVRGEEATATFSRNEQFSSPFDNLPEDHPLRRFFDFGNPGAPGGQGVMPRGPRRGEGPRPSMSQGSGFFVSEDGYLVTNNHVVEGGSAYTVILDDGTELSAELVGTDARTDLAVLKVEAENRRFTYVEFADDTSVRVGEWVVAVGNPFGLGGSVTAGIVSARGRDIGAGPYDDFLQIDAAVNRGNSGGPAFNLEGQVIGVNTAIFSPSGGNVGIAFAIPSSTAQSVVQSLREGGTVQRGWLGVQIAPVTEDIAEAVGLDTDRGAIVTLPETDTPAAAAGIQTGDVITRVNGVDVATPRELSRTIAGFRPGSEIEIGLWRDGAEQTVTVTLGDLSSLDDTVAGGRGPGTSVPTDPSSLSGYGLTLTPSEDGEGVVVTDVDPESEAATRGVNPGDVIVAINGTEVASQAEVEEALKGAADTGRRAALFQLRTGDQNRFVALPIAGS</sequence>
<feature type="domain" description="PDZ" evidence="15">
    <location>
        <begin position="306"/>
        <end position="362"/>
    </location>
</feature>
<dbReference type="Pfam" id="PF13180">
    <property type="entry name" value="PDZ_2"/>
    <property type="match status" value="1"/>
</dbReference>
<dbReference type="Pfam" id="PF13365">
    <property type="entry name" value="Trypsin_2"/>
    <property type="match status" value="1"/>
</dbReference>
<dbReference type="PRINTS" id="PR00834">
    <property type="entry name" value="PROTEASES2C"/>
</dbReference>
<dbReference type="EC" id="3.4.21.107" evidence="4"/>
<feature type="compositionally biased region" description="Polar residues" evidence="14">
    <location>
        <begin position="417"/>
        <end position="426"/>
    </location>
</feature>
<dbReference type="Pfam" id="PF00595">
    <property type="entry name" value="PDZ"/>
    <property type="match status" value="1"/>
</dbReference>
<protein>
    <recommendedName>
        <fullName evidence="5">Probable periplasmic serine endoprotease DegP-like</fullName>
        <ecNumber evidence="4">3.4.21.107</ecNumber>
    </recommendedName>
    <alternativeName>
        <fullName evidence="13">Protease Do</fullName>
    </alternativeName>
</protein>
<evidence type="ECO:0000256" key="9">
    <source>
        <dbReference type="ARBA" id="ARBA00022764"/>
    </source>
</evidence>
<feature type="domain" description="PDZ" evidence="15">
    <location>
        <begin position="417"/>
        <end position="499"/>
    </location>
</feature>
<dbReference type="Gene3D" id="2.40.10.120">
    <property type="match status" value="1"/>
</dbReference>
<reference evidence="17" key="1">
    <citation type="journal article" date="2019" name="Int. J. Syst. Evol. Microbiol.">
        <title>The Global Catalogue of Microorganisms (GCM) 10K type strain sequencing project: providing services to taxonomists for standard genome sequencing and annotation.</title>
        <authorList>
            <consortium name="The Broad Institute Genomics Platform"/>
            <consortium name="The Broad Institute Genome Sequencing Center for Infectious Disease"/>
            <person name="Wu L."/>
            <person name="Ma J."/>
        </authorList>
    </citation>
    <scope>NUCLEOTIDE SEQUENCE [LARGE SCALE GENOMIC DNA]</scope>
    <source>
        <strain evidence="17">ZS-35-S2</strain>
    </source>
</reference>
<dbReference type="InterPro" id="IPR001940">
    <property type="entry name" value="Peptidase_S1C"/>
</dbReference>
<gene>
    <name evidence="16" type="ORF">ACFSKQ_06225</name>
</gene>
<dbReference type="CDD" id="cd10839">
    <property type="entry name" value="cpPDZ1_DegP-like"/>
    <property type="match status" value="1"/>
</dbReference>
<keyword evidence="6" id="KW-0645">Protease</keyword>
<comment type="similarity">
    <text evidence="3">Belongs to the peptidase S1C family.</text>
</comment>
<evidence type="ECO:0000256" key="10">
    <source>
        <dbReference type="ARBA" id="ARBA00022801"/>
    </source>
</evidence>